<dbReference type="OrthoDB" id="5147801at2"/>
<dbReference type="Proteomes" id="UP000233597">
    <property type="component" value="Unassembled WGS sequence"/>
</dbReference>
<reference evidence="5 6" key="1">
    <citation type="submission" date="2017-09" db="EMBL/GenBank/DDBJ databases">
        <title>Biodiversity and function of Thalassospira species in the particle-attached aromatic-hydrocarbon-degrading consortia from the surface seawater of the South China Sea.</title>
        <authorList>
            <person name="Dong C."/>
            <person name="Liu R."/>
            <person name="Shao Z."/>
        </authorList>
    </citation>
    <scope>NUCLEOTIDE SEQUENCE [LARGE SCALE GENOMIC DNA]</scope>
    <source>
        <strain evidence="5 6">CSC1P2</strain>
    </source>
</reference>
<dbReference type="SUPFAM" id="SSF53756">
    <property type="entry name" value="UDP-Glycosyltransferase/glycogen phosphorylase"/>
    <property type="match status" value="1"/>
</dbReference>
<feature type="domain" description="Glycosyltransferase subfamily 4-like N-terminal" evidence="4">
    <location>
        <begin position="30"/>
        <end position="187"/>
    </location>
</feature>
<protein>
    <submittedName>
        <fullName evidence="5">Glycosyl transferase</fullName>
    </submittedName>
</protein>
<dbReference type="InterPro" id="IPR001296">
    <property type="entry name" value="Glyco_trans_1"/>
</dbReference>
<evidence type="ECO:0000313" key="5">
    <source>
        <dbReference type="EMBL" id="PKR49039.1"/>
    </source>
</evidence>
<dbReference type="EMBL" id="NWTK01000020">
    <property type="protein sequence ID" value="PKR49039.1"/>
    <property type="molecule type" value="Genomic_DNA"/>
</dbReference>
<gene>
    <name evidence="5" type="ORF">COO20_23030</name>
</gene>
<evidence type="ECO:0000256" key="1">
    <source>
        <dbReference type="ARBA" id="ARBA00022676"/>
    </source>
</evidence>
<keyword evidence="1" id="KW-0328">Glycosyltransferase</keyword>
<dbReference type="Pfam" id="PF00534">
    <property type="entry name" value="Glycos_transf_1"/>
    <property type="match status" value="1"/>
</dbReference>
<dbReference type="Gene3D" id="3.40.50.2000">
    <property type="entry name" value="Glycogen Phosphorylase B"/>
    <property type="match status" value="2"/>
</dbReference>
<sequence>MTLTGGDRVMDQQKASDVTVLQIIPRLNSGGAERTTLEIAQALKQVGANAVIVSEGGRLVDEIRATGAIFIALPVASKNPFRIIGNIWKIGKIIRDHGVTLVHARSRAPAISALFAARQAQLPFVTTYHSTYSLPRRQPFRALKNFYSSIMARGDRVIANSRFIGDLIAARHPAGAKKVRVIYRGLDGAYFNPDRFSANDIARLRSDWGVDTRDRVVLFPSRISPTKGQLVVIDAVACLSTADRENLKVVFPGPELGTPDYVALLRQRVHDLGLDDIVRFVPECREMPLAYLAADVAIGGSLVRPEAFGRTAIEAQGMGCPVIANQEGGPAETVLDAAKEGGDAFTGWLIPPQDSAALASSLSSALSLTLADRQTLRLRARKHILAHFNADQMRTDTLAVYDELLGSELAVLFQQKAVHQEQN</sequence>
<evidence type="ECO:0000259" key="4">
    <source>
        <dbReference type="Pfam" id="PF13439"/>
    </source>
</evidence>
<organism evidence="5 6">
    <name type="scientific">Thalassospira marina</name>
    <dbReference type="NCBI Taxonomy" id="2048283"/>
    <lineage>
        <taxon>Bacteria</taxon>
        <taxon>Pseudomonadati</taxon>
        <taxon>Pseudomonadota</taxon>
        <taxon>Alphaproteobacteria</taxon>
        <taxon>Rhodospirillales</taxon>
        <taxon>Thalassospiraceae</taxon>
        <taxon>Thalassospira</taxon>
    </lineage>
</organism>
<dbReference type="GO" id="GO:0016757">
    <property type="term" value="F:glycosyltransferase activity"/>
    <property type="evidence" value="ECO:0007669"/>
    <property type="project" value="UniProtKB-KW"/>
</dbReference>
<evidence type="ECO:0000256" key="2">
    <source>
        <dbReference type="ARBA" id="ARBA00022679"/>
    </source>
</evidence>
<dbReference type="CDD" id="cd03819">
    <property type="entry name" value="GT4_WavL-like"/>
    <property type="match status" value="1"/>
</dbReference>
<dbReference type="PANTHER" id="PTHR12526">
    <property type="entry name" value="GLYCOSYLTRANSFERASE"/>
    <property type="match status" value="1"/>
</dbReference>
<feature type="domain" description="Glycosyl transferase family 1" evidence="3">
    <location>
        <begin position="203"/>
        <end position="382"/>
    </location>
</feature>
<evidence type="ECO:0000259" key="3">
    <source>
        <dbReference type="Pfam" id="PF00534"/>
    </source>
</evidence>
<comment type="caution">
    <text evidence="5">The sequence shown here is derived from an EMBL/GenBank/DDBJ whole genome shotgun (WGS) entry which is preliminary data.</text>
</comment>
<keyword evidence="2 5" id="KW-0808">Transferase</keyword>
<dbReference type="PANTHER" id="PTHR12526:SF510">
    <property type="entry name" value="D-INOSITOL 3-PHOSPHATE GLYCOSYLTRANSFERASE"/>
    <property type="match status" value="1"/>
</dbReference>
<dbReference type="AlphaFoldDB" id="A0A2N3KEQ0"/>
<dbReference type="Pfam" id="PF13439">
    <property type="entry name" value="Glyco_transf_4"/>
    <property type="match status" value="1"/>
</dbReference>
<evidence type="ECO:0000313" key="6">
    <source>
        <dbReference type="Proteomes" id="UP000233597"/>
    </source>
</evidence>
<name>A0A2N3KEQ0_9PROT</name>
<dbReference type="InterPro" id="IPR028098">
    <property type="entry name" value="Glyco_trans_4-like_N"/>
</dbReference>
<accession>A0A2N3KEQ0</accession>
<proteinExistence type="predicted"/>